<name>A0ABQ8JBK8_DERPT</name>
<proteinExistence type="predicted"/>
<evidence type="ECO:0000313" key="2">
    <source>
        <dbReference type="Proteomes" id="UP000887458"/>
    </source>
</evidence>
<evidence type="ECO:0000313" key="1">
    <source>
        <dbReference type="EMBL" id="KAH9419726.1"/>
    </source>
</evidence>
<reference evidence="1 2" key="1">
    <citation type="journal article" date="2018" name="J. Allergy Clin. Immunol.">
        <title>High-quality assembly of Dermatophagoides pteronyssinus genome and transcriptome reveals a wide range of novel allergens.</title>
        <authorList>
            <person name="Liu X.Y."/>
            <person name="Yang K.Y."/>
            <person name="Wang M.Q."/>
            <person name="Kwok J.S."/>
            <person name="Zeng X."/>
            <person name="Yang Z."/>
            <person name="Xiao X.J."/>
            <person name="Lau C.P."/>
            <person name="Li Y."/>
            <person name="Huang Z.M."/>
            <person name="Ba J.G."/>
            <person name="Yim A.K."/>
            <person name="Ouyang C.Y."/>
            <person name="Ngai S.M."/>
            <person name="Chan T.F."/>
            <person name="Leung E.L."/>
            <person name="Liu L."/>
            <person name="Liu Z.G."/>
            <person name="Tsui S.K."/>
        </authorList>
    </citation>
    <scope>NUCLEOTIDE SEQUENCE [LARGE SCALE GENOMIC DNA]</scope>
    <source>
        <strain evidence="1">Derp</strain>
    </source>
</reference>
<comment type="caution">
    <text evidence="1">The sequence shown here is derived from an EMBL/GenBank/DDBJ whole genome shotgun (WGS) entry which is preliminary data.</text>
</comment>
<reference evidence="1 2" key="2">
    <citation type="journal article" date="2022" name="Mol. Biol. Evol.">
        <title>Comparative Genomics Reveals Insights into the Divergent Evolution of Astigmatic Mites and Household Pest Adaptations.</title>
        <authorList>
            <person name="Xiong Q."/>
            <person name="Wan A.T."/>
            <person name="Liu X."/>
            <person name="Fung C.S."/>
            <person name="Xiao X."/>
            <person name="Malainual N."/>
            <person name="Hou J."/>
            <person name="Wang L."/>
            <person name="Wang M."/>
            <person name="Yang K.Y."/>
            <person name="Cui Y."/>
            <person name="Leung E.L."/>
            <person name="Nong W."/>
            <person name="Shin S.K."/>
            <person name="Au S.W."/>
            <person name="Jeong K.Y."/>
            <person name="Chew F.T."/>
            <person name="Hui J.H."/>
            <person name="Leung T.F."/>
            <person name="Tungtrongchitr A."/>
            <person name="Zhong N."/>
            <person name="Liu Z."/>
            <person name="Tsui S.K."/>
        </authorList>
    </citation>
    <scope>NUCLEOTIDE SEQUENCE [LARGE SCALE GENOMIC DNA]</scope>
    <source>
        <strain evidence="1">Derp</strain>
    </source>
</reference>
<protein>
    <submittedName>
        <fullName evidence="1">Uncharacterized protein</fullName>
    </submittedName>
</protein>
<sequence>MTNFKIAIQLFKYIFNLLSHLRFHAFVAKKNDGLNTFNIHELIKMNDNFPDVNNCPVMHRISASIIIVNDVLIKFQTY</sequence>
<gene>
    <name evidence="1" type="ORF">DERP_001556</name>
</gene>
<dbReference type="Proteomes" id="UP000887458">
    <property type="component" value="Unassembled WGS sequence"/>
</dbReference>
<organism evidence="1 2">
    <name type="scientific">Dermatophagoides pteronyssinus</name>
    <name type="common">European house dust mite</name>
    <dbReference type="NCBI Taxonomy" id="6956"/>
    <lineage>
        <taxon>Eukaryota</taxon>
        <taxon>Metazoa</taxon>
        <taxon>Ecdysozoa</taxon>
        <taxon>Arthropoda</taxon>
        <taxon>Chelicerata</taxon>
        <taxon>Arachnida</taxon>
        <taxon>Acari</taxon>
        <taxon>Acariformes</taxon>
        <taxon>Sarcoptiformes</taxon>
        <taxon>Astigmata</taxon>
        <taxon>Psoroptidia</taxon>
        <taxon>Analgoidea</taxon>
        <taxon>Pyroglyphidae</taxon>
        <taxon>Dermatophagoidinae</taxon>
        <taxon>Dermatophagoides</taxon>
    </lineage>
</organism>
<dbReference type="EMBL" id="NJHN03000054">
    <property type="protein sequence ID" value="KAH9419726.1"/>
    <property type="molecule type" value="Genomic_DNA"/>
</dbReference>
<keyword evidence="2" id="KW-1185">Reference proteome</keyword>
<accession>A0ABQ8JBK8</accession>